<organism evidence="2 3">
    <name type="scientific">Halomarina rubra</name>
    <dbReference type="NCBI Taxonomy" id="2071873"/>
    <lineage>
        <taxon>Archaea</taxon>
        <taxon>Methanobacteriati</taxon>
        <taxon>Methanobacteriota</taxon>
        <taxon>Stenosarchaea group</taxon>
        <taxon>Halobacteria</taxon>
        <taxon>Halobacteriales</taxon>
        <taxon>Natronomonadaceae</taxon>
        <taxon>Halomarina</taxon>
    </lineage>
</organism>
<feature type="transmembrane region" description="Helical" evidence="1">
    <location>
        <begin position="12"/>
        <end position="30"/>
    </location>
</feature>
<reference evidence="2 3" key="1">
    <citation type="journal article" date="2019" name="Int. J. Syst. Evol. Microbiol.">
        <title>The Global Catalogue of Microorganisms (GCM) 10K type strain sequencing project: providing services to taxonomists for standard genome sequencing and annotation.</title>
        <authorList>
            <consortium name="The Broad Institute Genomics Platform"/>
            <consortium name="The Broad Institute Genome Sequencing Center for Infectious Disease"/>
            <person name="Wu L."/>
            <person name="Ma J."/>
        </authorList>
    </citation>
    <scope>NUCLEOTIDE SEQUENCE [LARGE SCALE GENOMIC DNA]</scope>
    <source>
        <strain evidence="2 3">CGMCC 1.12563</strain>
    </source>
</reference>
<proteinExistence type="predicted"/>
<gene>
    <name evidence="2" type="ORF">ACFSBT_18620</name>
</gene>
<dbReference type="RefSeq" id="WP_250875219.1">
    <property type="nucleotide sequence ID" value="NZ_JALXFV010000008.1"/>
</dbReference>
<dbReference type="AlphaFoldDB" id="A0ABD6AZW5"/>
<feature type="transmembrane region" description="Helical" evidence="1">
    <location>
        <begin position="66"/>
        <end position="87"/>
    </location>
</feature>
<sequence>MTTTVSVRPYVRPLGLSVVGLHATFATLGAVAAESVVSVGALALTLTLAGAVGLHARGCGPLVPTVLGAGYTLAALAALAVAVPLGVLGPVPTDAFASLPWRTIASIVFFALFAGAPCLALAALSLAGIRPQKTVPLDVE</sequence>
<keyword evidence="1" id="KW-0812">Transmembrane</keyword>
<evidence type="ECO:0000313" key="3">
    <source>
        <dbReference type="Proteomes" id="UP001597187"/>
    </source>
</evidence>
<feature type="transmembrane region" description="Helical" evidence="1">
    <location>
        <begin position="107"/>
        <end position="127"/>
    </location>
</feature>
<protein>
    <recommendedName>
        <fullName evidence="4">Integral membrane protein</fullName>
    </recommendedName>
</protein>
<name>A0ABD6AZW5_9EURY</name>
<keyword evidence="3" id="KW-1185">Reference proteome</keyword>
<evidence type="ECO:0008006" key="4">
    <source>
        <dbReference type="Google" id="ProtNLM"/>
    </source>
</evidence>
<evidence type="ECO:0000256" key="1">
    <source>
        <dbReference type="SAM" id="Phobius"/>
    </source>
</evidence>
<keyword evidence="1" id="KW-0472">Membrane</keyword>
<accession>A0ABD6AZW5</accession>
<dbReference type="Proteomes" id="UP001597187">
    <property type="component" value="Unassembled WGS sequence"/>
</dbReference>
<comment type="caution">
    <text evidence="2">The sequence shown here is derived from an EMBL/GenBank/DDBJ whole genome shotgun (WGS) entry which is preliminary data.</text>
</comment>
<feature type="transmembrane region" description="Helical" evidence="1">
    <location>
        <begin position="36"/>
        <end position="54"/>
    </location>
</feature>
<dbReference type="EMBL" id="JBHUDC010000008">
    <property type="protein sequence ID" value="MFD1515299.1"/>
    <property type="molecule type" value="Genomic_DNA"/>
</dbReference>
<keyword evidence="1" id="KW-1133">Transmembrane helix</keyword>
<evidence type="ECO:0000313" key="2">
    <source>
        <dbReference type="EMBL" id="MFD1515299.1"/>
    </source>
</evidence>